<reference evidence="1 2" key="1">
    <citation type="journal article" date="2012" name="Science">
        <title>The Paleozoic origin of enzymatic lignin decomposition reconstructed from 31 fungal genomes.</title>
        <authorList>
            <person name="Floudas D."/>
            <person name="Binder M."/>
            <person name="Riley R."/>
            <person name="Barry K."/>
            <person name="Blanchette R.A."/>
            <person name="Henrissat B."/>
            <person name="Martinez A.T."/>
            <person name="Otillar R."/>
            <person name="Spatafora J.W."/>
            <person name="Yadav J.S."/>
            <person name="Aerts A."/>
            <person name="Benoit I."/>
            <person name="Boyd A."/>
            <person name="Carlson A."/>
            <person name="Copeland A."/>
            <person name="Coutinho P.M."/>
            <person name="de Vries R.P."/>
            <person name="Ferreira P."/>
            <person name="Findley K."/>
            <person name="Foster B."/>
            <person name="Gaskell J."/>
            <person name="Glotzer D."/>
            <person name="Gorecki P."/>
            <person name="Heitman J."/>
            <person name="Hesse C."/>
            <person name="Hori C."/>
            <person name="Igarashi K."/>
            <person name="Jurgens J.A."/>
            <person name="Kallen N."/>
            <person name="Kersten P."/>
            <person name="Kohler A."/>
            <person name="Kuees U."/>
            <person name="Kumar T.K.A."/>
            <person name="Kuo A."/>
            <person name="LaButti K."/>
            <person name="Larrondo L.F."/>
            <person name="Lindquist E."/>
            <person name="Ling A."/>
            <person name="Lombard V."/>
            <person name="Lucas S."/>
            <person name="Lundell T."/>
            <person name="Martin R."/>
            <person name="McLaughlin D.J."/>
            <person name="Morgenstern I."/>
            <person name="Morin E."/>
            <person name="Murat C."/>
            <person name="Nagy L.G."/>
            <person name="Nolan M."/>
            <person name="Ohm R.A."/>
            <person name="Patyshakuliyeva A."/>
            <person name="Rokas A."/>
            <person name="Ruiz-Duenas F.J."/>
            <person name="Sabat G."/>
            <person name="Salamov A."/>
            <person name="Samejima M."/>
            <person name="Schmutz J."/>
            <person name="Slot J.C."/>
            <person name="St John F."/>
            <person name="Stenlid J."/>
            <person name="Sun H."/>
            <person name="Sun S."/>
            <person name="Syed K."/>
            <person name="Tsang A."/>
            <person name="Wiebenga A."/>
            <person name="Young D."/>
            <person name="Pisabarro A."/>
            <person name="Eastwood D.C."/>
            <person name="Martin F."/>
            <person name="Cullen D."/>
            <person name="Grigoriev I.V."/>
            <person name="Hibbett D.S."/>
        </authorList>
    </citation>
    <scope>NUCLEOTIDE SEQUENCE [LARGE SCALE GENOMIC DNA]</scope>
    <source>
        <strain evidence="1 2">LYAD-421 SS1</strain>
    </source>
</reference>
<dbReference type="GeneID" id="18843167"/>
<evidence type="ECO:0000313" key="1">
    <source>
        <dbReference type="EMBL" id="EJF60360.1"/>
    </source>
</evidence>
<dbReference type="AlphaFoldDB" id="R7SXA5"/>
<dbReference type="RefSeq" id="XP_007366778.1">
    <property type="nucleotide sequence ID" value="XM_007366716.1"/>
</dbReference>
<dbReference type="PANTHER" id="PTHR46579:SF1">
    <property type="entry name" value="F5_8 TYPE C DOMAIN-CONTAINING PROTEIN"/>
    <property type="match status" value="1"/>
</dbReference>
<gene>
    <name evidence="1" type="ORF">DICSQDRAFT_62921</name>
</gene>
<accession>R7SXA5</accession>
<dbReference type="OrthoDB" id="3248986at2759"/>
<proteinExistence type="predicted"/>
<dbReference type="KEGG" id="dsq:DICSQDRAFT_62921"/>
<dbReference type="HOGENOM" id="CLU_894352_0_0_1"/>
<dbReference type="Proteomes" id="UP000053319">
    <property type="component" value="Unassembled WGS sequence"/>
</dbReference>
<dbReference type="PANTHER" id="PTHR46579">
    <property type="entry name" value="F5/8 TYPE C DOMAIN-CONTAINING PROTEIN-RELATED"/>
    <property type="match status" value="1"/>
</dbReference>
<name>R7SXA5_DICSQ</name>
<evidence type="ECO:0000313" key="2">
    <source>
        <dbReference type="Proteomes" id="UP000053319"/>
    </source>
</evidence>
<sequence length="311" mass="35836">MHGAVECHTSDAPTSSKTHLCGCCSAEHSDVNTEAGYDCENFTLRDDWEMLAASFRAKQVTSKKKRKEILDKTGKRYLVMDELTGWLLVSTSAIDFMHNFYGALLLDILIGGYLLDADGWWRLQDVVNSIQWPSGIGRLPSNVRFLCTVLWSVWRGEDDRIRQSAPDIPSNAKARPKFERNLIKIYCVFIYASLAEWILAAKTISKQEVEHGHRFLRWSCQEMVALGIHLVPNFHYSMHYPQFFRLFGPVYAWWLFAHERFNGELEKVNINGHADGQMELSLTRNWIAKHRLHELVSGHHSMIRYLTSTCV</sequence>
<dbReference type="EMBL" id="JH719416">
    <property type="protein sequence ID" value="EJF60360.1"/>
    <property type="molecule type" value="Genomic_DNA"/>
</dbReference>
<protein>
    <submittedName>
        <fullName evidence="1">Uncharacterized protein</fullName>
    </submittedName>
</protein>
<organism evidence="1 2">
    <name type="scientific">Dichomitus squalens (strain LYAD-421)</name>
    <name type="common">Western red white-rot fungus</name>
    <dbReference type="NCBI Taxonomy" id="732165"/>
    <lineage>
        <taxon>Eukaryota</taxon>
        <taxon>Fungi</taxon>
        <taxon>Dikarya</taxon>
        <taxon>Basidiomycota</taxon>
        <taxon>Agaricomycotina</taxon>
        <taxon>Agaricomycetes</taxon>
        <taxon>Polyporales</taxon>
        <taxon>Polyporaceae</taxon>
        <taxon>Dichomitus</taxon>
    </lineage>
</organism>
<dbReference type="OMA" id="CKCANIP"/>